<dbReference type="RefSeq" id="WP_016391486.1">
    <property type="nucleotide sequence ID" value="NZ_CP031146.1"/>
</dbReference>
<dbReference type="Gene3D" id="3.30.1330.230">
    <property type="match status" value="1"/>
</dbReference>
<dbReference type="Pfam" id="PF02624">
    <property type="entry name" value="YcaO"/>
    <property type="match status" value="1"/>
</dbReference>
<evidence type="ECO:0000313" key="3">
    <source>
        <dbReference type="Proteomes" id="UP000256503"/>
    </source>
</evidence>
<proteinExistence type="predicted"/>
<dbReference type="Proteomes" id="UP000256503">
    <property type="component" value="Chromosome"/>
</dbReference>
<dbReference type="PANTHER" id="PTHR37809">
    <property type="entry name" value="RIBOSOMAL PROTEIN S12 METHYLTHIOTRANSFERASE ACCESSORY FACTOR YCAO"/>
    <property type="match status" value="1"/>
</dbReference>
<dbReference type="InterPro" id="IPR003776">
    <property type="entry name" value="YcaO-like_dom"/>
</dbReference>
<accession>A0AAD0VSV3</accession>
<feature type="domain" description="YcaO" evidence="1">
    <location>
        <begin position="40"/>
        <end position="400"/>
    </location>
</feature>
<dbReference type="PANTHER" id="PTHR37809:SF1">
    <property type="entry name" value="RIBOSOMAL PROTEIN S12 METHYLTHIOTRANSFERASE ACCESSORY FACTOR YCAO"/>
    <property type="match status" value="1"/>
</dbReference>
<dbReference type="PROSITE" id="PS51664">
    <property type="entry name" value="YCAO"/>
    <property type="match status" value="1"/>
</dbReference>
<evidence type="ECO:0000313" key="2">
    <source>
        <dbReference type="EMBL" id="AXM95231.1"/>
    </source>
</evidence>
<gene>
    <name evidence="2" type="ORF">DVB73_05135</name>
</gene>
<name>A0AAD0VSV3_PSEDL</name>
<dbReference type="EMBL" id="CP031146">
    <property type="protein sequence ID" value="AXM95231.1"/>
    <property type="molecule type" value="Genomic_DNA"/>
</dbReference>
<organism evidence="2 3">
    <name type="scientific">Pseudomonas plecoglossicida</name>
    <dbReference type="NCBI Taxonomy" id="70775"/>
    <lineage>
        <taxon>Bacteria</taxon>
        <taxon>Pseudomonadati</taxon>
        <taxon>Pseudomonadota</taxon>
        <taxon>Gammaproteobacteria</taxon>
        <taxon>Pseudomonadales</taxon>
        <taxon>Pseudomonadaceae</taxon>
        <taxon>Pseudomonas</taxon>
    </lineage>
</organism>
<dbReference type="GeneID" id="49612796"/>
<evidence type="ECO:0000259" key="1">
    <source>
        <dbReference type="PROSITE" id="PS51664"/>
    </source>
</evidence>
<reference evidence="2 3" key="1">
    <citation type="submission" date="2018-07" db="EMBL/GenBank/DDBJ databases">
        <title>Complete genome sequence of a Pseudomonas plecoglossicida strain pathogenic to the marine fish, Larimichthys crocea.</title>
        <authorList>
            <person name="Tao Z."/>
        </authorList>
    </citation>
    <scope>NUCLEOTIDE SEQUENCE [LARGE SCALE GENOMIC DNA]</scope>
    <source>
        <strain evidence="2 3">XSDHY-P</strain>
    </source>
</reference>
<sequence length="400" mass="45963">MNNYNEIHHPTFADFLLIRPNAVRHLPHSIECGSHWRTYGSSSGWSSDIRYSALGEHFERKHFYLDIPVHDTNMLGAGLTTEERKEFTEAFSQTSMSSMHASLQSHCFDRTTVYRVIDFTPCKVPTVCLSISECRSQIDNCFYPIRDTCGCSAHTTIDNAVLGALKETLERQFLLRFWLTKTCPGRIEFNEACNTLTGSASLALFQELKKSGDLCMLDLTDERFPGSCILLCYGNRDDNAQVKFCAGMAYADTSRAALEKSIVELWQTFRFMQSIDSEHEIKNTLQDPYLKHFLCCNHYDTYEEISNSLKPIERMDKNRPTAKPTTRNLFKIIRELKLNGYLYLSSTPHAASNLYLCKYFSPNLFLHMDNARHLNIKNTYSTPFFDEIIDSQVARMVPFP</sequence>
<dbReference type="AlphaFoldDB" id="A0AAD0VSV3"/>
<protein>
    <submittedName>
        <fullName evidence="2">Microcin B17-processing protein McbD</fullName>
    </submittedName>
</protein>